<gene>
    <name evidence="11" type="ORF">HNR50_001167</name>
</gene>
<comment type="similarity">
    <text evidence="9">Belongs to the ABC transporter superfamily. Drug exporter-1 (DrugE1) (TC 3.A.1.105) family.</text>
</comment>
<name>A0A841R984_9SPIO</name>
<evidence type="ECO:0000256" key="2">
    <source>
        <dbReference type="ARBA" id="ARBA00022448"/>
    </source>
</evidence>
<keyword evidence="6 11" id="KW-0067">ATP-binding</keyword>
<dbReference type="InterPro" id="IPR005894">
    <property type="entry name" value="DrrA"/>
</dbReference>
<evidence type="ECO:0000256" key="6">
    <source>
        <dbReference type="ARBA" id="ARBA00022840"/>
    </source>
</evidence>
<evidence type="ECO:0000313" key="12">
    <source>
        <dbReference type="Proteomes" id="UP000587760"/>
    </source>
</evidence>
<dbReference type="GO" id="GO:1900753">
    <property type="term" value="P:doxorubicin transport"/>
    <property type="evidence" value="ECO:0007669"/>
    <property type="project" value="InterPro"/>
</dbReference>
<evidence type="ECO:0000256" key="7">
    <source>
        <dbReference type="ARBA" id="ARBA00022967"/>
    </source>
</evidence>
<keyword evidence="7" id="KW-1278">Translocase</keyword>
<evidence type="ECO:0000256" key="9">
    <source>
        <dbReference type="ARBA" id="ARBA00049985"/>
    </source>
</evidence>
<dbReference type="InterPro" id="IPR027417">
    <property type="entry name" value="P-loop_NTPase"/>
</dbReference>
<dbReference type="Proteomes" id="UP000587760">
    <property type="component" value="Unassembled WGS sequence"/>
</dbReference>
<dbReference type="InterPro" id="IPR003593">
    <property type="entry name" value="AAA+_ATPase"/>
</dbReference>
<comment type="caution">
    <text evidence="11">The sequence shown here is derived from an EMBL/GenBank/DDBJ whole genome shotgun (WGS) entry which is preliminary data.</text>
</comment>
<evidence type="ECO:0000259" key="10">
    <source>
        <dbReference type="PROSITE" id="PS50893"/>
    </source>
</evidence>
<dbReference type="PANTHER" id="PTHR42711:SF5">
    <property type="entry name" value="ABC TRANSPORTER ATP-BINDING PROTEIN NATA"/>
    <property type="match status" value="1"/>
</dbReference>
<comment type="subcellular location">
    <subcellularLocation>
        <location evidence="1">Cell membrane</location>
        <topology evidence="1">Peripheral membrane protein</topology>
        <orientation evidence="1">Cytoplasmic side</orientation>
    </subcellularLocation>
</comment>
<dbReference type="GO" id="GO:0016887">
    <property type="term" value="F:ATP hydrolysis activity"/>
    <property type="evidence" value="ECO:0007669"/>
    <property type="project" value="InterPro"/>
</dbReference>
<keyword evidence="5" id="KW-0547">Nucleotide-binding</keyword>
<evidence type="ECO:0000256" key="8">
    <source>
        <dbReference type="ARBA" id="ARBA00023136"/>
    </source>
</evidence>
<keyword evidence="12" id="KW-1185">Reference proteome</keyword>
<dbReference type="EMBL" id="JACHGJ010000002">
    <property type="protein sequence ID" value="MBB6479509.1"/>
    <property type="molecule type" value="Genomic_DNA"/>
</dbReference>
<evidence type="ECO:0000256" key="4">
    <source>
        <dbReference type="ARBA" id="ARBA00022475"/>
    </source>
</evidence>
<feature type="domain" description="ABC transporter" evidence="10">
    <location>
        <begin position="7"/>
        <end position="239"/>
    </location>
</feature>
<dbReference type="SMART" id="SM00382">
    <property type="entry name" value="AAA"/>
    <property type="match status" value="1"/>
</dbReference>
<dbReference type="Gene3D" id="3.40.50.300">
    <property type="entry name" value="P-loop containing nucleotide triphosphate hydrolases"/>
    <property type="match status" value="1"/>
</dbReference>
<keyword evidence="4" id="KW-1003">Cell membrane</keyword>
<dbReference type="GO" id="GO:0043215">
    <property type="term" value="P:daunorubicin transport"/>
    <property type="evidence" value="ECO:0007669"/>
    <property type="project" value="InterPro"/>
</dbReference>
<dbReference type="Pfam" id="PF00005">
    <property type="entry name" value="ABC_tran"/>
    <property type="match status" value="1"/>
</dbReference>
<dbReference type="InterPro" id="IPR025302">
    <property type="entry name" value="DrrA1/2-like_C"/>
</dbReference>
<dbReference type="InterPro" id="IPR017871">
    <property type="entry name" value="ABC_transporter-like_CS"/>
</dbReference>
<dbReference type="GO" id="GO:0005886">
    <property type="term" value="C:plasma membrane"/>
    <property type="evidence" value="ECO:0007669"/>
    <property type="project" value="UniProtKB-SubCell"/>
</dbReference>
<dbReference type="RefSeq" id="WP_221439816.1">
    <property type="nucleotide sequence ID" value="NZ_JACHGJ010000002.1"/>
</dbReference>
<dbReference type="InterPro" id="IPR050763">
    <property type="entry name" value="ABC_transporter_ATP-binding"/>
</dbReference>
<dbReference type="PROSITE" id="PS00211">
    <property type="entry name" value="ABC_TRANSPORTER_1"/>
    <property type="match status" value="1"/>
</dbReference>
<dbReference type="SUPFAM" id="SSF52540">
    <property type="entry name" value="P-loop containing nucleoside triphosphate hydrolases"/>
    <property type="match status" value="1"/>
</dbReference>
<dbReference type="GO" id="GO:0005524">
    <property type="term" value="F:ATP binding"/>
    <property type="evidence" value="ECO:0007669"/>
    <property type="project" value="UniProtKB-KW"/>
</dbReference>
<keyword evidence="3" id="KW-0536">Nodulation</keyword>
<dbReference type="InterPro" id="IPR003439">
    <property type="entry name" value="ABC_transporter-like_ATP-bd"/>
</dbReference>
<accession>A0A841R984</accession>
<reference evidence="11 12" key="1">
    <citation type="submission" date="2020-08" db="EMBL/GenBank/DDBJ databases">
        <title>Genomic Encyclopedia of Type Strains, Phase IV (KMG-IV): sequencing the most valuable type-strain genomes for metagenomic binning, comparative biology and taxonomic classification.</title>
        <authorList>
            <person name="Goeker M."/>
        </authorList>
    </citation>
    <scope>NUCLEOTIDE SEQUENCE [LARGE SCALE GENOMIC DNA]</scope>
    <source>
        <strain evidence="11 12">DSM 2461</strain>
    </source>
</reference>
<organism evidence="11 12">
    <name type="scientific">Spirochaeta isovalerica</name>
    <dbReference type="NCBI Taxonomy" id="150"/>
    <lineage>
        <taxon>Bacteria</taxon>
        <taxon>Pseudomonadati</taxon>
        <taxon>Spirochaetota</taxon>
        <taxon>Spirochaetia</taxon>
        <taxon>Spirochaetales</taxon>
        <taxon>Spirochaetaceae</taxon>
        <taxon>Spirochaeta</taxon>
    </lineage>
</organism>
<protein>
    <submittedName>
        <fullName evidence="11">ABC-2 type transport system ATP-binding protein</fullName>
    </submittedName>
</protein>
<dbReference type="NCBIfam" id="TIGR01188">
    <property type="entry name" value="drrA"/>
    <property type="match status" value="1"/>
</dbReference>
<dbReference type="AlphaFoldDB" id="A0A841R984"/>
<dbReference type="Pfam" id="PF13732">
    <property type="entry name" value="DrrA1-3_C"/>
    <property type="match status" value="1"/>
</dbReference>
<dbReference type="PROSITE" id="PS50893">
    <property type="entry name" value="ABC_TRANSPORTER_2"/>
    <property type="match status" value="1"/>
</dbReference>
<keyword evidence="8" id="KW-0472">Membrane</keyword>
<dbReference type="FunFam" id="3.40.50.300:FF:000589">
    <property type="entry name" value="ABC transporter, ATP-binding subunit"/>
    <property type="match status" value="1"/>
</dbReference>
<evidence type="ECO:0000313" key="11">
    <source>
        <dbReference type="EMBL" id="MBB6479509.1"/>
    </source>
</evidence>
<evidence type="ECO:0000256" key="1">
    <source>
        <dbReference type="ARBA" id="ARBA00004413"/>
    </source>
</evidence>
<keyword evidence="2" id="KW-0813">Transport</keyword>
<evidence type="ECO:0000256" key="3">
    <source>
        <dbReference type="ARBA" id="ARBA00022458"/>
    </source>
</evidence>
<sequence length="315" mass="34655">MISNTAISIEGLTRSYGGEMPAVDSISLSVQTGSVYALLGPNGAGKTTTISMLSTLLRPTSGTAKVAGLDIVREPGKVRRKIGTTFQEIVLEPDFTGRENLDYHARLYGMKKAERSGKIKELLALVELEEVADRPVKTYSGGMKRRLELARGLVADPEILILDEPTQGLDPQNRTKIWEYIKSRQEQKGITVLLTTHYMDEAEAVSDRVGIIDRGKIMAEGTPRELIDQMGSDGIRLKGTGDKVTLIRTLKDLPFVETVEAIGDMVQIGVDSGNRRLAEVVEKAFGCGYRIEDITLSKPTLEDVFLKHTGRHLRD</sequence>
<evidence type="ECO:0000256" key="5">
    <source>
        <dbReference type="ARBA" id="ARBA00022741"/>
    </source>
</evidence>
<dbReference type="PANTHER" id="PTHR42711">
    <property type="entry name" value="ABC TRANSPORTER ATP-BINDING PROTEIN"/>
    <property type="match status" value="1"/>
</dbReference>
<proteinExistence type="inferred from homology"/>